<dbReference type="InterPro" id="IPR013783">
    <property type="entry name" value="Ig-like_fold"/>
</dbReference>
<evidence type="ECO:0000313" key="4">
    <source>
        <dbReference type="Proteomes" id="UP000660024"/>
    </source>
</evidence>
<keyword evidence="4" id="KW-1185">Reference proteome</keyword>
<evidence type="ECO:0000259" key="2">
    <source>
        <dbReference type="Pfam" id="PF18962"/>
    </source>
</evidence>
<sequence>MKKSLLYFTFIFAVLFVFEAKAQSFDYDVTAADPATASFPTSTQGGISLTTTAPVATDGSSPVYKMLNISSNSYDVTLSSTTSDIRQVIYYVRGAGTSTAATPVVTYGVSSSDPAMVTSTAQSATSAAPGAPLTYIFPMGTRYVKMVRIATVRVFRIAAGPSSFTLPLDFLSFTAKADALGKTVALNWSTTNEINTKNFEIQRRTDVTEFKTIGKVISKNTAGIHNYSFTDGNVSQGSSYYQILQFDNDGASKPSVIVPVNIKSATALSIYPNPVENSLGITHALASNAFIKILSLDGKTIIQKKVDENSTSTQLDVSQLASGSYLIVLDNNNEKSTLKFIKK</sequence>
<organism evidence="3 4">
    <name type="scientific">Pedobacter segetis</name>
    <dbReference type="NCBI Taxonomy" id="2793069"/>
    <lineage>
        <taxon>Bacteria</taxon>
        <taxon>Pseudomonadati</taxon>
        <taxon>Bacteroidota</taxon>
        <taxon>Sphingobacteriia</taxon>
        <taxon>Sphingobacteriales</taxon>
        <taxon>Sphingobacteriaceae</taxon>
        <taxon>Pedobacter</taxon>
    </lineage>
</organism>
<dbReference type="EMBL" id="JAEHFY010000011">
    <property type="protein sequence ID" value="MBK0383096.1"/>
    <property type="molecule type" value="Genomic_DNA"/>
</dbReference>
<dbReference type="Gene3D" id="2.60.40.10">
    <property type="entry name" value="Immunoglobulins"/>
    <property type="match status" value="1"/>
</dbReference>
<proteinExistence type="predicted"/>
<accession>A0ABS1BLB1</accession>
<evidence type="ECO:0000256" key="1">
    <source>
        <dbReference type="SAM" id="SignalP"/>
    </source>
</evidence>
<feature type="signal peptide" evidence="1">
    <location>
        <begin position="1"/>
        <end position="22"/>
    </location>
</feature>
<dbReference type="InterPro" id="IPR026444">
    <property type="entry name" value="Secre_tail"/>
</dbReference>
<dbReference type="Pfam" id="PF18962">
    <property type="entry name" value="Por_Secre_tail"/>
    <property type="match status" value="1"/>
</dbReference>
<protein>
    <submittedName>
        <fullName evidence="3">T9SS type A sorting domain-containing protein</fullName>
    </submittedName>
</protein>
<reference evidence="3 4" key="1">
    <citation type="submission" date="2020-12" db="EMBL/GenBank/DDBJ databases">
        <title>Bacterial novel species Pedobacter sp. SD-b isolated from soil.</title>
        <authorList>
            <person name="Jung H.-Y."/>
        </authorList>
    </citation>
    <scope>NUCLEOTIDE SEQUENCE [LARGE SCALE GENOMIC DNA]</scope>
    <source>
        <strain evidence="3 4">SD-b</strain>
    </source>
</reference>
<feature type="chain" id="PRO_5046149834" evidence="1">
    <location>
        <begin position="23"/>
        <end position="343"/>
    </location>
</feature>
<keyword evidence="1" id="KW-0732">Signal</keyword>
<dbReference type="Proteomes" id="UP000660024">
    <property type="component" value="Unassembled WGS sequence"/>
</dbReference>
<gene>
    <name evidence="3" type="ORF">I5M32_09005</name>
</gene>
<evidence type="ECO:0000313" key="3">
    <source>
        <dbReference type="EMBL" id="MBK0383096.1"/>
    </source>
</evidence>
<name>A0ABS1BLB1_9SPHI</name>
<feature type="domain" description="Secretion system C-terminal sorting" evidence="2">
    <location>
        <begin position="270"/>
        <end position="341"/>
    </location>
</feature>
<dbReference type="RefSeq" id="WP_200585908.1">
    <property type="nucleotide sequence ID" value="NZ_JAEHFY010000011.1"/>
</dbReference>
<dbReference type="NCBIfam" id="TIGR04183">
    <property type="entry name" value="Por_Secre_tail"/>
    <property type="match status" value="1"/>
</dbReference>
<comment type="caution">
    <text evidence="3">The sequence shown here is derived from an EMBL/GenBank/DDBJ whole genome shotgun (WGS) entry which is preliminary data.</text>
</comment>